<keyword evidence="7" id="KW-0408">Iron</keyword>
<dbReference type="InterPro" id="IPR001041">
    <property type="entry name" value="2Fe-2S_ferredoxin-type"/>
</dbReference>
<name>A0ABQ2LMP9_9ACTN</name>
<evidence type="ECO:0000256" key="8">
    <source>
        <dbReference type="ARBA" id="ARBA00023014"/>
    </source>
</evidence>
<dbReference type="InterPro" id="IPR050415">
    <property type="entry name" value="MRET"/>
</dbReference>
<keyword evidence="12" id="KW-1185">Reference proteome</keyword>
<comment type="caution">
    <text evidence="11">The sequence shown here is derived from an EMBL/GenBank/DDBJ whole genome shotgun (WGS) entry which is preliminary data.</text>
</comment>
<dbReference type="CDD" id="cd00207">
    <property type="entry name" value="fer2"/>
    <property type="match status" value="1"/>
</dbReference>
<dbReference type="InterPro" id="IPR039261">
    <property type="entry name" value="FNR_nucleotide-bd"/>
</dbReference>
<evidence type="ECO:0000313" key="11">
    <source>
        <dbReference type="EMBL" id="GGO40329.1"/>
    </source>
</evidence>
<dbReference type="SUPFAM" id="SSF63380">
    <property type="entry name" value="Riboflavin synthase domain-like"/>
    <property type="match status" value="1"/>
</dbReference>
<evidence type="ECO:0000256" key="4">
    <source>
        <dbReference type="ARBA" id="ARBA00022723"/>
    </source>
</evidence>
<dbReference type="InterPro" id="IPR012675">
    <property type="entry name" value="Beta-grasp_dom_sf"/>
</dbReference>
<comment type="cofactor">
    <cofactor evidence="1">
        <name>FAD</name>
        <dbReference type="ChEBI" id="CHEBI:57692"/>
    </cofactor>
</comment>
<feature type="domain" description="FAD-binding FR-type" evidence="10">
    <location>
        <begin position="52"/>
        <end position="157"/>
    </location>
</feature>
<organism evidence="11 12">
    <name type="scientific">Streptomyces lasiicapitis</name>
    <dbReference type="NCBI Taxonomy" id="1923961"/>
    <lineage>
        <taxon>Bacteria</taxon>
        <taxon>Bacillati</taxon>
        <taxon>Actinomycetota</taxon>
        <taxon>Actinomycetes</taxon>
        <taxon>Kitasatosporales</taxon>
        <taxon>Streptomycetaceae</taxon>
        <taxon>Streptomyces</taxon>
    </lineage>
</organism>
<dbReference type="InterPro" id="IPR036010">
    <property type="entry name" value="2Fe-2S_ferredoxin-like_sf"/>
</dbReference>
<gene>
    <name evidence="11" type="ORF">GCM10012286_18170</name>
</gene>
<evidence type="ECO:0000256" key="1">
    <source>
        <dbReference type="ARBA" id="ARBA00001974"/>
    </source>
</evidence>
<keyword evidence="3" id="KW-0001">2Fe-2S</keyword>
<dbReference type="Gene3D" id="2.40.30.10">
    <property type="entry name" value="Translation factors"/>
    <property type="match status" value="1"/>
</dbReference>
<keyword evidence="8" id="KW-0411">Iron-sulfur</keyword>
<dbReference type="InterPro" id="IPR017927">
    <property type="entry name" value="FAD-bd_FR_type"/>
</dbReference>
<dbReference type="Pfam" id="PF00970">
    <property type="entry name" value="FAD_binding_6"/>
    <property type="match status" value="1"/>
</dbReference>
<dbReference type="EMBL" id="BMNG01000004">
    <property type="protein sequence ID" value="GGO40329.1"/>
    <property type="molecule type" value="Genomic_DNA"/>
</dbReference>
<dbReference type="PANTHER" id="PTHR47354">
    <property type="entry name" value="NADH OXIDOREDUCTASE HCR"/>
    <property type="match status" value="1"/>
</dbReference>
<keyword evidence="4" id="KW-0479">Metal-binding</keyword>
<dbReference type="Proteomes" id="UP000656881">
    <property type="component" value="Unassembled WGS sequence"/>
</dbReference>
<evidence type="ECO:0000256" key="3">
    <source>
        <dbReference type="ARBA" id="ARBA00022714"/>
    </source>
</evidence>
<dbReference type="InterPro" id="IPR017938">
    <property type="entry name" value="Riboflavin_synthase-like_b-brl"/>
</dbReference>
<evidence type="ECO:0000256" key="2">
    <source>
        <dbReference type="ARBA" id="ARBA00022630"/>
    </source>
</evidence>
<keyword evidence="5" id="KW-0274">FAD</keyword>
<dbReference type="SUPFAM" id="SSF52343">
    <property type="entry name" value="Ferredoxin reductase-like, C-terminal NADP-linked domain"/>
    <property type="match status" value="1"/>
</dbReference>
<dbReference type="SUPFAM" id="SSF54292">
    <property type="entry name" value="2Fe-2S ferredoxin-like"/>
    <property type="match status" value="1"/>
</dbReference>
<feature type="region of interest" description="Disordered" evidence="9">
    <location>
        <begin position="273"/>
        <end position="299"/>
    </location>
</feature>
<evidence type="ECO:0000259" key="10">
    <source>
        <dbReference type="PROSITE" id="PS51384"/>
    </source>
</evidence>
<dbReference type="RefSeq" id="WP_189173547.1">
    <property type="nucleotide sequence ID" value="NZ_BMNG01000004.1"/>
</dbReference>
<keyword evidence="2" id="KW-0285">Flavoprotein</keyword>
<dbReference type="PANTHER" id="PTHR47354:SF6">
    <property type="entry name" value="NADH OXIDOREDUCTASE HCR"/>
    <property type="match status" value="1"/>
</dbReference>
<evidence type="ECO:0000256" key="9">
    <source>
        <dbReference type="SAM" id="MobiDB-lite"/>
    </source>
</evidence>
<dbReference type="InterPro" id="IPR001433">
    <property type="entry name" value="OxRdtase_FAD/NAD-bd"/>
</dbReference>
<evidence type="ECO:0000313" key="12">
    <source>
        <dbReference type="Proteomes" id="UP000656881"/>
    </source>
</evidence>
<evidence type="ECO:0000256" key="6">
    <source>
        <dbReference type="ARBA" id="ARBA00023002"/>
    </source>
</evidence>
<evidence type="ECO:0000256" key="5">
    <source>
        <dbReference type="ARBA" id="ARBA00022827"/>
    </source>
</evidence>
<sequence>MPVFAPRPQSPPWGLPGRFGTRLLSALSTLTTPLTTPLTPDDFLGLVDPLLSARHPAGVVTAVRPETADAATLVIRPGRGWYGGHRAGQYLPVGVELDGVRHWRTYSLTSAAGAPDGEVTITVKADPRGKVSPHLVHRTPPGTILRLGPAQGEFVFPEPEATPDRLLFVTAGSGITPVMGMLRTIVLRRDRPAPDVVLLHSAPAPDECLFRAELTHMAGQLTWLRLHLRYTRTAARITARDIALLCPDWRSRETWACGPEGLLAVLREHWEAERRGGERPDGQRSDGQRPGGTEGPRAGSLHVERFHLTAPTAAPLTLADDSGGRVRFARTGVEVASPASVPLLVTGERAGVPMPYGCRRGICFGCLVPLLHGRVRDLRTGEVHDAQGELIQTCVQAAVGTLVLDR</sequence>
<keyword evidence="6" id="KW-0560">Oxidoreductase</keyword>
<feature type="compositionally biased region" description="Basic and acidic residues" evidence="9">
    <location>
        <begin position="273"/>
        <end position="287"/>
    </location>
</feature>
<proteinExistence type="predicted"/>
<dbReference type="Gene3D" id="3.10.20.30">
    <property type="match status" value="1"/>
</dbReference>
<dbReference type="CDD" id="cd06216">
    <property type="entry name" value="FNR_iron_sulfur_binding_2"/>
    <property type="match status" value="1"/>
</dbReference>
<dbReference type="Pfam" id="PF00111">
    <property type="entry name" value="Fer2"/>
    <property type="match status" value="1"/>
</dbReference>
<protein>
    <submittedName>
        <fullName evidence="11">Stearoyl-CoA 9-desaturase</fullName>
    </submittedName>
</protein>
<dbReference type="PRINTS" id="PR00410">
    <property type="entry name" value="PHEHYDRXLASE"/>
</dbReference>
<dbReference type="Pfam" id="PF00175">
    <property type="entry name" value="NAD_binding_1"/>
    <property type="match status" value="1"/>
</dbReference>
<dbReference type="InterPro" id="IPR008333">
    <property type="entry name" value="Cbr1-like_FAD-bd_dom"/>
</dbReference>
<reference evidence="12" key="1">
    <citation type="journal article" date="2019" name="Int. J. Syst. Evol. Microbiol.">
        <title>The Global Catalogue of Microorganisms (GCM) 10K type strain sequencing project: providing services to taxonomists for standard genome sequencing and annotation.</title>
        <authorList>
            <consortium name="The Broad Institute Genomics Platform"/>
            <consortium name="The Broad Institute Genome Sequencing Center for Infectious Disease"/>
            <person name="Wu L."/>
            <person name="Ma J."/>
        </authorList>
    </citation>
    <scope>NUCLEOTIDE SEQUENCE [LARGE SCALE GENOMIC DNA]</scope>
    <source>
        <strain evidence="12">CGMCC 4.7349</strain>
    </source>
</reference>
<accession>A0ABQ2LMP9</accession>
<dbReference type="Gene3D" id="3.40.50.80">
    <property type="entry name" value="Nucleotide-binding domain of ferredoxin-NADP reductase (FNR) module"/>
    <property type="match status" value="1"/>
</dbReference>
<dbReference type="PROSITE" id="PS51384">
    <property type="entry name" value="FAD_FR"/>
    <property type="match status" value="1"/>
</dbReference>
<evidence type="ECO:0000256" key="7">
    <source>
        <dbReference type="ARBA" id="ARBA00023004"/>
    </source>
</evidence>